<accession>A0A0A2KWZ7</accession>
<sequence length="105" mass="12241">MYRIRDSLLSPSLKGFPYIGELDSVSYSQEDVRQCLARGEFKEVRGAAFYNRTGIVSDRYCNCGDGVDSLEGYTRDIWYIYFQLSLHTSYETPEYDRLVLDIIRI</sequence>
<dbReference type="HOGENOM" id="CLU_2237505_0_0_1"/>
<keyword evidence="2" id="KW-1185">Reference proteome</keyword>
<name>A0A0A2KWZ7_PENIT</name>
<evidence type="ECO:0000313" key="1">
    <source>
        <dbReference type="EMBL" id="KGO71453.1"/>
    </source>
</evidence>
<proteinExistence type="predicted"/>
<dbReference type="EMBL" id="JQGA01000927">
    <property type="protein sequence ID" value="KGO71453.1"/>
    <property type="molecule type" value="Genomic_DNA"/>
</dbReference>
<dbReference type="OrthoDB" id="4352284at2759"/>
<dbReference type="AlphaFoldDB" id="A0A0A2KWZ7"/>
<dbReference type="Proteomes" id="UP000030104">
    <property type="component" value="Unassembled WGS sequence"/>
</dbReference>
<organism evidence="1 2">
    <name type="scientific">Penicillium italicum</name>
    <name type="common">Blue mold</name>
    <dbReference type="NCBI Taxonomy" id="40296"/>
    <lineage>
        <taxon>Eukaryota</taxon>
        <taxon>Fungi</taxon>
        <taxon>Dikarya</taxon>
        <taxon>Ascomycota</taxon>
        <taxon>Pezizomycotina</taxon>
        <taxon>Eurotiomycetes</taxon>
        <taxon>Eurotiomycetidae</taxon>
        <taxon>Eurotiales</taxon>
        <taxon>Aspergillaceae</taxon>
        <taxon>Penicillium</taxon>
    </lineage>
</organism>
<reference evidence="1 2" key="1">
    <citation type="journal article" date="2015" name="Mol. Plant Microbe Interact.">
        <title>Genome, transcriptome, and functional analyses of Penicillium expansum provide new insights into secondary metabolism and pathogenicity.</title>
        <authorList>
            <person name="Ballester A.R."/>
            <person name="Marcet-Houben M."/>
            <person name="Levin E."/>
            <person name="Sela N."/>
            <person name="Selma-Lazaro C."/>
            <person name="Carmona L."/>
            <person name="Wisniewski M."/>
            <person name="Droby S."/>
            <person name="Gonzalez-Candelas L."/>
            <person name="Gabaldon T."/>
        </authorList>
    </citation>
    <scope>NUCLEOTIDE SEQUENCE [LARGE SCALE GENOMIC DNA]</scope>
    <source>
        <strain evidence="1 2">PHI-1</strain>
    </source>
</reference>
<comment type="caution">
    <text evidence="1">The sequence shown here is derived from an EMBL/GenBank/DDBJ whole genome shotgun (WGS) entry which is preliminary data.</text>
</comment>
<dbReference type="OMA" id="WITTNRY"/>
<protein>
    <submittedName>
        <fullName evidence="1">Uncharacterized protein</fullName>
    </submittedName>
</protein>
<gene>
    <name evidence="1" type="ORF">PITC_051380</name>
</gene>
<evidence type="ECO:0000313" key="2">
    <source>
        <dbReference type="Proteomes" id="UP000030104"/>
    </source>
</evidence>
<dbReference type="PhylomeDB" id="A0A0A2KWZ7"/>